<protein>
    <recommendedName>
        <fullName evidence="3">Uracil-DNA glycosylase-like domain-containing protein</fullName>
    </recommendedName>
</protein>
<evidence type="ECO:0000313" key="1">
    <source>
        <dbReference type="EMBL" id="NMF96160.1"/>
    </source>
</evidence>
<accession>A0ABX1NAA5</accession>
<organism evidence="1 2">
    <name type="scientific">Aromatoleum toluolicum</name>
    <dbReference type="NCBI Taxonomy" id="90060"/>
    <lineage>
        <taxon>Bacteria</taxon>
        <taxon>Pseudomonadati</taxon>
        <taxon>Pseudomonadota</taxon>
        <taxon>Betaproteobacteria</taxon>
        <taxon>Rhodocyclales</taxon>
        <taxon>Rhodocyclaceae</taxon>
        <taxon>Aromatoleum</taxon>
    </lineage>
</organism>
<comment type="caution">
    <text evidence="1">The sequence shown here is derived from an EMBL/GenBank/DDBJ whole genome shotgun (WGS) entry which is preliminary data.</text>
</comment>
<reference evidence="1 2" key="1">
    <citation type="submission" date="2019-12" db="EMBL/GenBank/DDBJ databases">
        <title>Comparative genomics gives insights into the taxonomy of the Azoarcus-Aromatoleum group and reveals separate origins of nif in the plant-associated Azoarcus and non-plant-associated Aromatoleum sub-groups.</title>
        <authorList>
            <person name="Lafos M."/>
            <person name="Maluk M."/>
            <person name="Batista M."/>
            <person name="Junghare M."/>
            <person name="Carmona M."/>
            <person name="Faoro H."/>
            <person name="Cruz L.M."/>
            <person name="Battistoni F."/>
            <person name="De Souza E."/>
            <person name="Pedrosa F."/>
            <person name="Chen W.-M."/>
            <person name="Poole P.S."/>
            <person name="Dixon R.A."/>
            <person name="James E.K."/>
        </authorList>
    </citation>
    <scope>NUCLEOTIDE SEQUENCE [LARGE SCALE GENOMIC DNA]</scope>
    <source>
        <strain evidence="1 2">T</strain>
    </source>
</reference>
<evidence type="ECO:0008006" key="3">
    <source>
        <dbReference type="Google" id="ProtNLM"/>
    </source>
</evidence>
<evidence type="ECO:0000313" key="2">
    <source>
        <dbReference type="Proteomes" id="UP000634522"/>
    </source>
</evidence>
<gene>
    <name evidence="1" type="ORF">GPA27_01960</name>
</gene>
<dbReference type="RefSeq" id="WP_169137270.1">
    <property type="nucleotide sequence ID" value="NZ_WTVS01000002.1"/>
</dbReference>
<sequence>MKSSGDISSSVWLIGDSNPQGWSKELDVALDPKHPTRHSIWTPILNEIQGYAFSAGRRVDCSKIHIRNAISNHRLRPSTEAEWARLEKRLCSFRERFSRSRPKLILTFGGFAFEFCRRAIELPVENEKFKRYTSWTVKGLAKEFHERSSPPKTIVPLLHASIARGKFLDCHEAYTSSKTGNYFSHVGKILAERLLVHHENEDIWHFARE</sequence>
<dbReference type="Proteomes" id="UP000634522">
    <property type="component" value="Unassembled WGS sequence"/>
</dbReference>
<dbReference type="EMBL" id="WTVS01000002">
    <property type="protein sequence ID" value="NMF96160.1"/>
    <property type="molecule type" value="Genomic_DNA"/>
</dbReference>
<name>A0ABX1NAA5_9RHOO</name>
<keyword evidence="2" id="KW-1185">Reference proteome</keyword>
<proteinExistence type="predicted"/>